<protein>
    <recommendedName>
        <fullName evidence="2">histidine kinase</fullName>
        <ecNumber evidence="2">2.7.13.3</ecNumber>
    </recommendedName>
</protein>
<dbReference type="SUPFAM" id="SSF47384">
    <property type="entry name" value="Homodimeric domain of signal transducing histidine kinase"/>
    <property type="match status" value="1"/>
</dbReference>
<dbReference type="CDD" id="cd16922">
    <property type="entry name" value="HATPase_EvgS-ArcB-TorS-like"/>
    <property type="match status" value="1"/>
</dbReference>
<organism evidence="10 11">
    <name type="scientific">Heliobacterium chlorum</name>
    <dbReference type="NCBI Taxonomy" id="2698"/>
    <lineage>
        <taxon>Bacteria</taxon>
        <taxon>Bacillati</taxon>
        <taxon>Bacillota</taxon>
        <taxon>Clostridia</taxon>
        <taxon>Eubacteriales</taxon>
        <taxon>Heliobacteriaceae</taxon>
        <taxon>Heliobacterium</taxon>
    </lineage>
</organism>
<comment type="caution">
    <text evidence="10">The sequence shown here is derived from an EMBL/GenBank/DDBJ whole genome shotgun (WGS) entry which is preliminary data.</text>
</comment>
<dbReference type="SMART" id="SM00388">
    <property type="entry name" value="HisKA"/>
    <property type="match status" value="1"/>
</dbReference>
<dbReference type="InterPro" id="IPR004358">
    <property type="entry name" value="Sig_transdc_His_kin-like_C"/>
</dbReference>
<dbReference type="InterPro" id="IPR000014">
    <property type="entry name" value="PAS"/>
</dbReference>
<dbReference type="CDD" id="cd00130">
    <property type="entry name" value="PAS"/>
    <property type="match status" value="1"/>
</dbReference>
<dbReference type="Pfam" id="PF00512">
    <property type="entry name" value="HisKA"/>
    <property type="match status" value="1"/>
</dbReference>
<dbReference type="Gene3D" id="3.30.450.20">
    <property type="entry name" value="PAS domain"/>
    <property type="match status" value="2"/>
</dbReference>
<keyword evidence="11" id="KW-1185">Reference proteome</keyword>
<feature type="domain" description="Histidine kinase" evidence="7">
    <location>
        <begin position="388"/>
        <end position="612"/>
    </location>
</feature>
<evidence type="ECO:0000259" key="9">
    <source>
        <dbReference type="PROSITE" id="PS50113"/>
    </source>
</evidence>
<dbReference type="PANTHER" id="PTHR43047">
    <property type="entry name" value="TWO-COMPONENT HISTIDINE PROTEIN KINASE"/>
    <property type="match status" value="1"/>
</dbReference>
<sequence>MSECKCLFSGLSELIFKIDKDGMILDCITDSAGSSSKPPDCFGEPLESLLPVNLCISLRQSLAEAFRTKNLQRLEYPIALPSSQPSSQAHIGDRIYEVRLIPLSESSALLELRDISETKRSEKRIRESENNFRQLAENLVQVFWLRSREKTLYISPAFERIFGVSRQWLYENPNGFLSFVHPDDLPHVMEAVRHFGNGLMNIKYRIIRPDGTIRYLWSRSFPVNCEDGKEVRTAGIAEDITETVQYQAAVTAGEERFRTVVTNLDAVIFQLDKLGIFQLFEGRGLQKIGLQPGQYVGSSVFEIYQDRLDFLEKIKTALEGNDVRGIVNIGGFIFDYIITPLNNCEGCLDGLIGVITDITEIQKASEELERAKELAEQANRAKSEFLTIMSHELRTPMNGILGMIDLLLSSELNPIQQSYAKIVFDSSQALLSLLNDILDFSKIESGKMLLDSVPFTLCELAELVIRYISPKAKKKGLELHWEISTDLPVIVKGDPLRLRQVLLNLMENAVKFTEQGWIKLIVERVPQPNRADDSDVIQFSVVDTGVGIAEEKQGIIFDRFTQVDSSTTRRYSGTGLGLAISQRLVQMMGGELKVQSSLNKGSCFSFSLSIPRCDC</sequence>
<dbReference type="PRINTS" id="PR00344">
    <property type="entry name" value="BCTRLSENSOR"/>
</dbReference>
<dbReference type="PROSITE" id="PS50112">
    <property type="entry name" value="PAS"/>
    <property type="match status" value="1"/>
</dbReference>
<dbReference type="SMART" id="SM00091">
    <property type="entry name" value="PAS"/>
    <property type="match status" value="2"/>
</dbReference>
<dbReference type="SMART" id="SM00086">
    <property type="entry name" value="PAC"/>
    <property type="match status" value="2"/>
</dbReference>
<feature type="domain" description="PAC" evidence="9">
    <location>
        <begin position="319"/>
        <end position="370"/>
    </location>
</feature>
<evidence type="ECO:0000259" key="8">
    <source>
        <dbReference type="PROSITE" id="PS50112"/>
    </source>
</evidence>
<evidence type="ECO:0000259" key="7">
    <source>
        <dbReference type="PROSITE" id="PS50109"/>
    </source>
</evidence>
<dbReference type="Proteomes" id="UP000617402">
    <property type="component" value="Unassembled WGS sequence"/>
</dbReference>
<dbReference type="InterPro" id="IPR035965">
    <property type="entry name" value="PAS-like_dom_sf"/>
</dbReference>
<dbReference type="Pfam" id="PF08447">
    <property type="entry name" value="PAS_3"/>
    <property type="match status" value="1"/>
</dbReference>
<evidence type="ECO:0000256" key="4">
    <source>
        <dbReference type="ARBA" id="ARBA00022679"/>
    </source>
</evidence>
<evidence type="ECO:0000256" key="1">
    <source>
        <dbReference type="ARBA" id="ARBA00000085"/>
    </source>
</evidence>
<dbReference type="SUPFAM" id="SSF55785">
    <property type="entry name" value="PYP-like sensor domain (PAS domain)"/>
    <property type="match status" value="2"/>
</dbReference>
<dbReference type="InterPro" id="IPR001610">
    <property type="entry name" value="PAC"/>
</dbReference>
<feature type="domain" description="PAC" evidence="9">
    <location>
        <begin position="200"/>
        <end position="252"/>
    </location>
</feature>
<dbReference type="PROSITE" id="PS50109">
    <property type="entry name" value="HIS_KIN"/>
    <property type="match status" value="1"/>
</dbReference>
<evidence type="ECO:0000256" key="6">
    <source>
        <dbReference type="ARBA" id="ARBA00023012"/>
    </source>
</evidence>
<dbReference type="InterPro" id="IPR005467">
    <property type="entry name" value="His_kinase_dom"/>
</dbReference>
<evidence type="ECO:0000313" key="11">
    <source>
        <dbReference type="Proteomes" id="UP000617402"/>
    </source>
</evidence>
<keyword evidence="4" id="KW-0808">Transferase</keyword>
<reference evidence="10 11" key="1">
    <citation type="submission" date="2020-07" db="EMBL/GenBank/DDBJ databases">
        <title>Draft whole-genome sequence of Heliobacterium chlorum DSM 3682, type strain.</title>
        <authorList>
            <person name="Kyndt J.A."/>
            <person name="Meyer T.E."/>
            <person name="Imhoff J.F."/>
        </authorList>
    </citation>
    <scope>NUCLEOTIDE SEQUENCE [LARGE SCALE GENOMIC DNA]</scope>
    <source>
        <strain evidence="10 11">DSM 3682</strain>
    </source>
</reference>
<dbReference type="RefSeq" id="WP_188039769.1">
    <property type="nucleotide sequence ID" value="NZ_JACVHF010000007.1"/>
</dbReference>
<dbReference type="InterPro" id="IPR036890">
    <property type="entry name" value="HATPase_C_sf"/>
</dbReference>
<dbReference type="InterPro" id="IPR003594">
    <property type="entry name" value="HATPase_dom"/>
</dbReference>
<gene>
    <name evidence="10" type="ORF">H1S01_08830</name>
</gene>
<dbReference type="PANTHER" id="PTHR43047:SF72">
    <property type="entry name" value="OSMOSENSING HISTIDINE PROTEIN KINASE SLN1"/>
    <property type="match status" value="1"/>
</dbReference>
<keyword evidence="5" id="KW-0418">Kinase</keyword>
<name>A0ABR7T429_HELCL</name>
<dbReference type="InterPro" id="IPR013655">
    <property type="entry name" value="PAS_fold_3"/>
</dbReference>
<dbReference type="PROSITE" id="PS50113">
    <property type="entry name" value="PAC"/>
    <property type="match status" value="2"/>
</dbReference>
<dbReference type="InterPro" id="IPR000700">
    <property type="entry name" value="PAS-assoc_C"/>
</dbReference>
<evidence type="ECO:0000256" key="3">
    <source>
        <dbReference type="ARBA" id="ARBA00022553"/>
    </source>
</evidence>
<evidence type="ECO:0000313" key="10">
    <source>
        <dbReference type="EMBL" id="MBC9784614.1"/>
    </source>
</evidence>
<keyword evidence="6" id="KW-0902">Two-component regulatory system</keyword>
<dbReference type="SUPFAM" id="SSF55874">
    <property type="entry name" value="ATPase domain of HSP90 chaperone/DNA topoisomerase II/histidine kinase"/>
    <property type="match status" value="1"/>
</dbReference>
<dbReference type="EMBL" id="JACVHF010000007">
    <property type="protein sequence ID" value="MBC9784614.1"/>
    <property type="molecule type" value="Genomic_DNA"/>
</dbReference>
<evidence type="ECO:0000256" key="2">
    <source>
        <dbReference type="ARBA" id="ARBA00012438"/>
    </source>
</evidence>
<dbReference type="InterPro" id="IPR036097">
    <property type="entry name" value="HisK_dim/P_sf"/>
</dbReference>
<dbReference type="Gene3D" id="1.10.287.130">
    <property type="match status" value="1"/>
</dbReference>
<dbReference type="InterPro" id="IPR003661">
    <property type="entry name" value="HisK_dim/P_dom"/>
</dbReference>
<dbReference type="CDD" id="cd00082">
    <property type="entry name" value="HisKA"/>
    <property type="match status" value="1"/>
</dbReference>
<proteinExistence type="predicted"/>
<dbReference type="Gene3D" id="3.30.565.10">
    <property type="entry name" value="Histidine kinase-like ATPase, C-terminal domain"/>
    <property type="match status" value="1"/>
</dbReference>
<dbReference type="Pfam" id="PF02518">
    <property type="entry name" value="HATPase_c"/>
    <property type="match status" value="1"/>
</dbReference>
<comment type="catalytic activity">
    <reaction evidence="1">
        <text>ATP + protein L-histidine = ADP + protein N-phospho-L-histidine.</text>
        <dbReference type="EC" id="2.7.13.3"/>
    </reaction>
</comment>
<dbReference type="NCBIfam" id="TIGR00229">
    <property type="entry name" value="sensory_box"/>
    <property type="match status" value="2"/>
</dbReference>
<feature type="domain" description="PAS" evidence="8">
    <location>
        <begin position="128"/>
        <end position="193"/>
    </location>
</feature>
<keyword evidence="3" id="KW-0597">Phosphoprotein</keyword>
<dbReference type="EC" id="2.7.13.3" evidence="2"/>
<dbReference type="SMART" id="SM00387">
    <property type="entry name" value="HATPase_c"/>
    <property type="match status" value="1"/>
</dbReference>
<accession>A0ABR7T429</accession>
<evidence type="ECO:0000256" key="5">
    <source>
        <dbReference type="ARBA" id="ARBA00022777"/>
    </source>
</evidence>